<feature type="active site" evidence="5">
    <location>
        <position position="253"/>
    </location>
</feature>
<comment type="similarity">
    <text evidence="1 4 7">Belongs to the aldehyde dehydrogenase family.</text>
</comment>
<feature type="domain" description="Aldehyde dehydrogenase" evidence="8">
    <location>
        <begin position="13"/>
        <end position="436"/>
    </location>
</feature>
<evidence type="ECO:0000256" key="1">
    <source>
        <dbReference type="ARBA" id="ARBA00009986"/>
    </source>
</evidence>
<gene>
    <name evidence="9" type="ORF">F5878DRAFT_632920</name>
</gene>
<evidence type="ECO:0000259" key="8">
    <source>
        <dbReference type="Pfam" id="PF00171"/>
    </source>
</evidence>
<proteinExistence type="inferred from homology"/>
<feature type="active site" evidence="5 6">
    <location>
        <position position="219"/>
    </location>
</feature>
<keyword evidence="3" id="KW-0520">NAD</keyword>
<organism evidence="9 10">
    <name type="scientific">Lentinula raphanica</name>
    <dbReference type="NCBI Taxonomy" id="153919"/>
    <lineage>
        <taxon>Eukaryota</taxon>
        <taxon>Fungi</taxon>
        <taxon>Dikarya</taxon>
        <taxon>Basidiomycota</taxon>
        <taxon>Agaricomycotina</taxon>
        <taxon>Agaricomycetes</taxon>
        <taxon>Agaricomycetidae</taxon>
        <taxon>Agaricales</taxon>
        <taxon>Marasmiineae</taxon>
        <taxon>Omphalotaceae</taxon>
        <taxon>Lentinula</taxon>
    </lineage>
</organism>
<evidence type="ECO:0000256" key="6">
    <source>
        <dbReference type="PROSITE-ProRule" id="PRU10007"/>
    </source>
</evidence>
<evidence type="ECO:0000256" key="5">
    <source>
        <dbReference type="PIRSR" id="PIRSR036492-1"/>
    </source>
</evidence>
<evidence type="ECO:0000313" key="10">
    <source>
        <dbReference type="Proteomes" id="UP001163846"/>
    </source>
</evidence>
<dbReference type="Gene3D" id="3.40.309.10">
    <property type="entry name" value="Aldehyde Dehydrogenase, Chain A, domain 2"/>
    <property type="match status" value="1"/>
</dbReference>
<keyword evidence="10" id="KW-1185">Reference proteome</keyword>
<dbReference type="InterPro" id="IPR029510">
    <property type="entry name" value="Ald_DH_CS_GLU"/>
</dbReference>
<dbReference type="PIRSF" id="PIRSF036492">
    <property type="entry name" value="ALDH"/>
    <property type="match status" value="1"/>
</dbReference>
<dbReference type="PANTHER" id="PTHR43570">
    <property type="entry name" value="ALDEHYDE DEHYDROGENASE"/>
    <property type="match status" value="1"/>
</dbReference>
<reference evidence="9" key="1">
    <citation type="submission" date="2022-08" db="EMBL/GenBank/DDBJ databases">
        <authorList>
            <consortium name="DOE Joint Genome Institute"/>
            <person name="Min B."/>
            <person name="Riley R."/>
            <person name="Sierra-Patev S."/>
            <person name="Naranjo-Ortiz M."/>
            <person name="Looney B."/>
            <person name="Konkel Z."/>
            <person name="Slot J.C."/>
            <person name="Sakamoto Y."/>
            <person name="Steenwyk J.L."/>
            <person name="Rokas A."/>
            <person name="Carro J."/>
            <person name="Camarero S."/>
            <person name="Ferreira P."/>
            <person name="Molpeceres G."/>
            <person name="Ruiz-Duenas F.J."/>
            <person name="Serrano A."/>
            <person name="Henrissat B."/>
            <person name="Drula E."/>
            <person name="Hughes K.W."/>
            <person name="Mata J.L."/>
            <person name="Ishikawa N.K."/>
            <person name="Vargas-Isla R."/>
            <person name="Ushijima S."/>
            <person name="Smith C.A."/>
            <person name="Ahrendt S."/>
            <person name="Andreopoulos W."/>
            <person name="He G."/>
            <person name="Labutti K."/>
            <person name="Lipzen A."/>
            <person name="Ng V."/>
            <person name="Sandor L."/>
            <person name="Barry K."/>
            <person name="Martinez A.T."/>
            <person name="Xiao Y."/>
            <person name="Gibbons J.G."/>
            <person name="Terashima K."/>
            <person name="Hibbett D.S."/>
            <person name="Grigoriev I.V."/>
        </authorList>
    </citation>
    <scope>NUCLEOTIDE SEQUENCE</scope>
    <source>
        <strain evidence="9">TFB9207</strain>
    </source>
</reference>
<dbReference type="InterPro" id="IPR012394">
    <property type="entry name" value="Aldehyde_DH_NAD(P)"/>
</dbReference>
<name>A0AA38U6R4_9AGAR</name>
<dbReference type="InterPro" id="IPR016163">
    <property type="entry name" value="Ald_DH_C"/>
</dbReference>
<dbReference type="AlphaFoldDB" id="A0AA38U6R4"/>
<evidence type="ECO:0000256" key="4">
    <source>
        <dbReference type="PIRNR" id="PIRNR036492"/>
    </source>
</evidence>
<sequence>MIDTPLDEIPKINAALHATFASRKTFPLAWRQHQLLQIARMLQENHKAFADAIYADLGKPAFEVYMTELNLMVDRAIISAKRLPEWAAVKNLENHPDLPAHQKSWKPRVTPTPKGAALVISPWNYPLILSIQGTIGAIAAGCTLCLKLSEVTFNYAGLLQRLIPLYLDQDAVRVVCGGVPEVTKVLEQKWDHIFYTGNGTVARIIAAAAAKHLTPLTLELGGKSPVIIDPEFDMELAARRVLWGKINNCGQVCVTPDYVLLTPSSTPSFVENLKKACASFYPDGALKSDSYTRIINMQHFNRIKGLLERTQGKILMGGGMDEQERRIEPTVVLAKPDDILLQSETFGPILTLLEVEDTRAACEYISAHDHPLVLYLFTQNEQLQQDVRKLTMSGNLIFNDTFMQMDVKVLPFGGVGESGYGRQVLENTFNCFTYERTSLEIPVDIEDKIHLRYPPYTAHAFEVECAPGLNVKIPDSSPEEGLRPGL</sequence>
<dbReference type="Gene3D" id="3.40.605.10">
    <property type="entry name" value="Aldehyde Dehydrogenase, Chain A, domain 1"/>
    <property type="match status" value="1"/>
</dbReference>
<dbReference type="PANTHER" id="PTHR43570:SF16">
    <property type="entry name" value="ALDEHYDE DEHYDROGENASE TYPE III, ISOFORM Q"/>
    <property type="match status" value="1"/>
</dbReference>
<dbReference type="FunFam" id="3.40.309.10:FF:000003">
    <property type="entry name" value="Aldehyde dehydrogenase"/>
    <property type="match status" value="1"/>
</dbReference>
<dbReference type="InterPro" id="IPR016162">
    <property type="entry name" value="Ald_DH_N"/>
</dbReference>
<protein>
    <recommendedName>
        <fullName evidence="4">Aldehyde dehydrogenase</fullName>
    </recommendedName>
</protein>
<dbReference type="GO" id="GO:0005737">
    <property type="term" value="C:cytoplasm"/>
    <property type="evidence" value="ECO:0007669"/>
    <property type="project" value="TreeGrafter"/>
</dbReference>
<accession>A0AA38U6R4</accession>
<dbReference type="PROSITE" id="PS00687">
    <property type="entry name" value="ALDEHYDE_DEHYDR_GLU"/>
    <property type="match status" value="1"/>
</dbReference>
<dbReference type="SUPFAM" id="SSF53720">
    <property type="entry name" value="ALDH-like"/>
    <property type="match status" value="1"/>
</dbReference>
<evidence type="ECO:0000256" key="7">
    <source>
        <dbReference type="RuleBase" id="RU003345"/>
    </source>
</evidence>
<evidence type="ECO:0000313" key="9">
    <source>
        <dbReference type="EMBL" id="KAJ3833354.1"/>
    </source>
</evidence>
<evidence type="ECO:0000256" key="3">
    <source>
        <dbReference type="ARBA" id="ARBA00023027"/>
    </source>
</evidence>
<dbReference type="GO" id="GO:0004029">
    <property type="term" value="F:aldehyde dehydrogenase (NAD+) activity"/>
    <property type="evidence" value="ECO:0007669"/>
    <property type="project" value="TreeGrafter"/>
</dbReference>
<dbReference type="InterPro" id="IPR016161">
    <property type="entry name" value="Ald_DH/histidinol_DH"/>
</dbReference>
<dbReference type="Proteomes" id="UP001163846">
    <property type="component" value="Unassembled WGS sequence"/>
</dbReference>
<dbReference type="InterPro" id="IPR015590">
    <property type="entry name" value="Aldehyde_DH_dom"/>
</dbReference>
<dbReference type="GO" id="GO:0006081">
    <property type="term" value="P:aldehyde metabolic process"/>
    <property type="evidence" value="ECO:0007669"/>
    <property type="project" value="InterPro"/>
</dbReference>
<keyword evidence="2 4" id="KW-0560">Oxidoreductase</keyword>
<comment type="caution">
    <text evidence="9">The sequence shown here is derived from an EMBL/GenBank/DDBJ whole genome shotgun (WGS) entry which is preliminary data.</text>
</comment>
<evidence type="ECO:0000256" key="2">
    <source>
        <dbReference type="ARBA" id="ARBA00023002"/>
    </source>
</evidence>
<dbReference type="EMBL" id="MU806715">
    <property type="protein sequence ID" value="KAJ3833354.1"/>
    <property type="molecule type" value="Genomic_DNA"/>
</dbReference>
<dbReference type="Pfam" id="PF00171">
    <property type="entry name" value="Aldedh"/>
    <property type="match status" value="1"/>
</dbReference>
<dbReference type="FunFam" id="3.40.605.10:FF:000004">
    <property type="entry name" value="Aldehyde dehydrogenase"/>
    <property type="match status" value="1"/>
</dbReference>